<dbReference type="Proteomes" id="UP001603857">
    <property type="component" value="Unassembled WGS sequence"/>
</dbReference>
<sequence length="137" mass="16135">MESSEDSIIQVKQELMVSALSGKNPLRRTAYFIQPCIEDSLNLPHPTFLSARTPTFTSNHAKLPLEVRYNGWHYPHEDWSTWVLQMQHRYEHVWIEAGIHRAILASTFKIRRNDELILELARRHERSNHVNNSNHVK</sequence>
<evidence type="ECO:0000313" key="2">
    <source>
        <dbReference type="Proteomes" id="UP001603857"/>
    </source>
</evidence>
<comment type="caution">
    <text evidence="1">The sequence shown here is derived from an EMBL/GenBank/DDBJ whole genome shotgun (WGS) entry which is preliminary data.</text>
</comment>
<organism evidence="1 2">
    <name type="scientific">Flemingia macrophylla</name>
    <dbReference type="NCBI Taxonomy" id="520843"/>
    <lineage>
        <taxon>Eukaryota</taxon>
        <taxon>Viridiplantae</taxon>
        <taxon>Streptophyta</taxon>
        <taxon>Embryophyta</taxon>
        <taxon>Tracheophyta</taxon>
        <taxon>Spermatophyta</taxon>
        <taxon>Magnoliopsida</taxon>
        <taxon>eudicotyledons</taxon>
        <taxon>Gunneridae</taxon>
        <taxon>Pentapetalae</taxon>
        <taxon>rosids</taxon>
        <taxon>fabids</taxon>
        <taxon>Fabales</taxon>
        <taxon>Fabaceae</taxon>
        <taxon>Papilionoideae</taxon>
        <taxon>50 kb inversion clade</taxon>
        <taxon>NPAAA clade</taxon>
        <taxon>indigoferoid/millettioid clade</taxon>
        <taxon>Phaseoleae</taxon>
        <taxon>Flemingia</taxon>
    </lineage>
</organism>
<dbReference type="AlphaFoldDB" id="A0ABD1LGX9"/>
<protein>
    <submittedName>
        <fullName evidence="1">Uncharacterized protein</fullName>
    </submittedName>
</protein>
<name>A0ABD1LGX9_9FABA</name>
<reference evidence="1 2" key="1">
    <citation type="submission" date="2024-08" db="EMBL/GenBank/DDBJ databases">
        <title>Insights into the chromosomal genome structure of Flemingia macrophylla.</title>
        <authorList>
            <person name="Ding Y."/>
            <person name="Zhao Y."/>
            <person name="Bi W."/>
            <person name="Wu M."/>
            <person name="Zhao G."/>
            <person name="Gong Y."/>
            <person name="Li W."/>
            <person name="Zhang P."/>
        </authorList>
    </citation>
    <scope>NUCLEOTIDE SEQUENCE [LARGE SCALE GENOMIC DNA]</scope>
    <source>
        <strain evidence="1">DYQJB</strain>
        <tissue evidence="1">Leaf</tissue>
    </source>
</reference>
<proteinExistence type="predicted"/>
<keyword evidence="2" id="KW-1185">Reference proteome</keyword>
<dbReference type="EMBL" id="JBGMDY010000009">
    <property type="protein sequence ID" value="KAL2322608.1"/>
    <property type="molecule type" value="Genomic_DNA"/>
</dbReference>
<accession>A0ABD1LGX9</accession>
<gene>
    <name evidence="1" type="ORF">Fmac_026987</name>
</gene>
<evidence type="ECO:0000313" key="1">
    <source>
        <dbReference type="EMBL" id="KAL2322608.1"/>
    </source>
</evidence>